<keyword evidence="3" id="KW-0808">Transferase</keyword>
<accession>A0A8X7ZK17</accession>
<dbReference type="PANTHER" id="PTHR31042">
    <property type="entry name" value="CORE-2/I-BRANCHING BETA-1,6-N-ACETYLGLUCOSAMINYLTRANSFERASE FAMILY PROTEIN-RELATED"/>
    <property type="match status" value="1"/>
</dbReference>
<keyword evidence="7" id="KW-0732">Signal</keyword>
<proteinExistence type="predicted"/>
<comment type="caution">
    <text evidence="8">The sequence shown here is derived from an EMBL/GenBank/DDBJ whole genome shotgun (WGS) entry which is preliminary data.</text>
</comment>
<sequence>MLSTTPPSLFCALILCLPLAIVFTITMPPFTITTITNCKEDKVAIFLTKNLPKLEIKTPISPQPPHYPPSLPPPPQDDDSLLHLASQVNPRPKSPKKLAFLFLMTAPLPFAPLWELYFNQSRTTLFNIYIHADPTYKYDLSFTGVFTNKVIHSKPAKRSTPTLISATRRLLSHALLHDPSNFIFALLSPSCIPLHSFNFTYKILTNSGKSFIEILDIEGGAYDRWVARGEELMLPEVGFKDFRIGSQFWILTRKHARMVVRDMRIWPKFNQTCLREDTCYPEDHYFPTLIHMQDLHGSVSTTLTSIDWSVRVGSHPREYKAYEVGPDLIMSLRNKRPRYGYEGINGSDLSVMKRNDPFLFARKFSPDSIQLLISIEKDIILND</sequence>
<feature type="signal peptide" evidence="7">
    <location>
        <begin position="1"/>
        <end position="24"/>
    </location>
</feature>
<keyword evidence="4" id="KW-0472">Membrane</keyword>
<evidence type="ECO:0000256" key="1">
    <source>
        <dbReference type="ARBA" id="ARBA00004606"/>
    </source>
</evidence>
<name>A0A8X7ZK17_POPTO</name>
<feature type="region of interest" description="Disordered" evidence="6">
    <location>
        <begin position="62"/>
        <end position="82"/>
    </location>
</feature>
<feature type="chain" id="PRO_5036468386" description="Core-2/I-branching beta-1,6-N-acetylglucosaminyltransferase family protein" evidence="7">
    <location>
        <begin position="25"/>
        <end position="383"/>
    </location>
</feature>
<dbReference type="AlphaFoldDB" id="A0A8X7ZK17"/>
<dbReference type="Pfam" id="PF02485">
    <property type="entry name" value="Branch"/>
    <property type="match status" value="1"/>
</dbReference>
<dbReference type="GO" id="GO:0016757">
    <property type="term" value="F:glycosyltransferase activity"/>
    <property type="evidence" value="ECO:0007669"/>
    <property type="project" value="UniProtKB-KW"/>
</dbReference>
<gene>
    <name evidence="8" type="ORF">POTOM_024230</name>
</gene>
<reference evidence="8" key="1">
    <citation type="journal article" date="2020" name="bioRxiv">
        <title>Hybrid origin of Populus tomentosa Carr. identified through genome sequencing and phylogenomic analysis.</title>
        <authorList>
            <person name="An X."/>
            <person name="Gao K."/>
            <person name="Chen Z."/>
            <person name="Li J."/>
            <person name="Yang X."/>
            <person name="Yang X."/>
            <person name="Zhou J."/>
            <person name="Guo T."/>
            <person name="Zhao T."/>
            <person name="Huang S."/>
            <person name="Miao D."/>
            <person name="Khan W.U."/>
            <person name="Rao P."/>
            <person name="Ye M."/>
            <person name="Lei B."/>
            <person name="Liao W."/>
            <person name="Wang J."/>
            <person name="Ji L."/>
            <person name="Li Y."/>
            <person name="Guo B."/>
            <person name="Mustafa N.S."/>
            <person name="Li S."/>
            <person name="Yun Q."/>
            <person name="Keller S.R."/>
            <person name="Mao J."/>
            <person name="Zhang R."/>
            <person name="Strauss S.H."/>
        </authorList>
    </citation>
    <scope>NUCLEOTIDE SEQUENCE</scope>
    <source>
        <strain evidence="8">GM15</strain>
        <tissue evidence="8">Leaf</tissue>
    </source>
</reference>
<feature type="compositionally biased region" description="Pro residues" evidence="6">
    <location>
        <begin position="62"/>
        <end position="75"/>
    </location>
</feature>
<evidence type="ECO:0008006" key="10">
    <source>
        <dbReference type="Google" id="ProtNLM"/>
    </source>
</evidence>
<keyword evidence="9" id="KW-1185">Reference proteome</keyword>
<dbReference type="OrthoDB" id="191334at2759"/>
<evidence type="ECO:0000256" key="6">
    <source>
        <dbReference type="SAM" id="MobiDB-lite"/>
    </source>
</evidence>
<keyword evidence="5" id="KW-0325">Glycoprotein</keyword>
<evidence type="ECO:0000256" key="7">
    <source>
        <dbReference type="SAM" id="SignalP"/>
    </source>
</evidence>
<comment type="subcellular location">
    <subcellularLocation>
        <location evidence="1">Membrane</location>
        <topology evidence="1">Single-pass type II membrane protein</topology>
    </subcellularLocation>
</comment>
<evidence type="ECO:0000313" key="8">
    <source>
        <dbReference type="EMBL" id="KAG6772808.1"/>
    </source>
</evidence>
<keyword evidence="2" id="KW-0328">Glycosyltransferase</keyword>
<evidence type="ECO:0000256" key="5">
    <source>
        <dbReference type="ARBA" id="ARBA00023180"/>
    </source>
</evidence>
<dbReference type="PANTHER" id="PTHR31042:SF60">
    <property type="entry name" value="CORE-2_I-BRANCHING BETA-1,6-N-ACETYLGLUCOSAMINYLTRANSFERASE FAMILY PROTEIN"/>
    <property type="match status" value="1"/>
</dbReference>
<organism evidence="8 9">
    <name type="scientific">Populus tomentosa</name>
    <name type="common">Chinese white poplar</name>
    <dbReference type="NCBI Taxonomy" id="118781"/>
    <lineage>
        <taxon>Eukaryota</taxon>
        <taxon>Viridiplantae</taxon>
        <taxon>Streptophyta</taxon>
        <taxon>Embryophyta</taxon>
        <taxon>Tracheophyta</taxon>
        <taxon>Spermatophyta</taxon>
        <taxon>Magnoliopsida</taxon>
        <taxon>eudicotyledons</taxon>
        <taxon>Gunneridae</taxon>
        <taxon>Pentapetalae</taxon>
        <taxon>rosids</taxon>
        <taxon>fabids</taxon>
        <taxon>Malpighiales</taxon>
        <taxon>Salicaceae</taxon>
        <taxon>Saliceae</taxon>
        <taxon>Populus</taxon>
    </lineage>
</organism>
<dbReference type="InterPro" id="IPR044174">
    <property type="entry name" value="BC10-like"/>
</dbReference>
<protein>
    <recommendedName>
        <fullName evidence="10">Core-2/I-branching beta-1,6-N-acetylglucosaminyltransferase family protein</fullName>
    </recommendedName>
</protein>
<dbReference type="InterPro" id="IPR003406">
    <property type="entry name" value="Glyco_trans_14"/>
</dbReference>
<evidence type="ECO:0000313" key="9">
    <source>
        <dbReference type="Proteomes" id="UP000886885"/>
    </source>
</evidence>
<dbReference type="EMBL" id="JAAWWB010000011">
    <property type="protein sequence ID" value="KAG6772808.1"/>
    <property type="molecule type" value="Genomic_DNA"/>
</dbReference>
<evidence type="ECO:0000256" key="2">
    <source>
        <dbReference type="ARBA" id="ARBA00022676"/>
    </source>
</evidence>
<dbReference type="Proteomes" id="UP000886885">
    <property type="component" value="Chromosome 6A"/>
</dbReference>
<evidence type="ECO:0000256" key="3">
    <source>
        <dbReference type="ARBA" id="ARBA00022679"/>
    </source>
</evidence>
<dbReference type="GO" id="GO:0016020">
    <property type="term" value="C:membrane"/>
    <property type="evidence" value="ECO:0007669"/>
    <property type="project" value="UniProtKB-SubCell"/>
</dbReference>
<evidence type="ECO:0000256" key="4">
    <source>
        <dbReference type="ARBA" id="ARBA00023136"/>
    </source>
</evidence>